<dbReference type="InParanoid" id="A0A0D1XTV9"/>
<feature type="region of interest" description="Disordered" evidence="1">
    <location>
        <begin position="960"/>
        <end position="1050"/>
    </location>
</feature>
<sequence>MAPRARISGGESLDSPMRVTYEDSSASENEDLSSGARPTLKQVLKKPSRLLMRRSSVSKMSNPPSTPSRSLSSAAGAAGGREVRSRGSLKFAPSLDRLHHRPRSEDEFDVYGHESPLMETQQMTEALPDLTQPMPKRILPRANLEAIMSKPLPATPQRQETVQMAHSSTSSGSAMAALQLISGSPDVAPSVQKRKSSGELADGDARSLPKTRSDVVSEATSKREPTRLTRSAFKETAVMQWMDGVDQDPQRTPERNSIVDSSEDPAKPSNHANVVLSMLDQNRDNIARTAAKLCSSSEMQHPPPVPVPERDASARHTRKRDSSMTATSFTPSVFSRASSWTEHTYLTTPSEMVANNVRDKRTSRDSRDSWRYTRSFASPRSSVMSYSSIPFRTRPFKADEYGPGPDDMPSSGQADMDQANKDQPGEAESRFRDSASISRSSFPASERLSIHLPPPLSLSPVEENPEIRVTAAMDADESAHRRVLSDATDLSDMKDEKASLSANTMDMKGTIASTIESMDAASRQLGRFRGAFSPGMPTEIFGYHTLDFSASNRLQEETPQHTATNLAETSEDAEDKAQVKSLEHRRSISSDVLSGDQTNQNFRPHSEANVDRTIRQEARVSNSTSTSEASLSPTDSEFGEGSSGITDYTDDDIYQLSDAPGIGRVLQIALANIRRDVVKLVVQELNGISSHAHESNAYTNHAGGQLPSQGGPSNGESSGGQWAGNNGGNKRQARDRGNDEQDDREEGDPGKRRKLNNGAIHSSILRSRFACPFYKRNPDNHQRWRSCRGPGWEEVRRVKEHVYRRHMLFTCPRCLQHFEEKSLLDGHAQSDVPCTKATTPPPQDIEGCSQEQERKLRCRKRPPGETDEDRWAEMYRILFGDDCEVPGPYYDFDLPTTSPSPSDLPLIEDTFRQLPQRLAADISRRLRRPLDDEERDALPEIIRTSLQAVMPPFWRMFASTPGSDARAAPPASEQGDSAYGSAEHDRESSAPPRGYPGAQTSQTNFTQLQTPNQTPNQQQAPNISYNPPPSRDFSFTQNVEPNYNSSTWPQSSQSFVAIPQIPGTTTYSQPYHHAPAPVSQPNFTSAPTHADPPVEEDFSDLLVPPNPYLPESGQQQKESSLRWSIPVSIPGASAADLPALPIDTIPFSMPTSVSQHTPAATMNFQNGISPTTTMGPSTNFHQYINAPQMMHPYQQVPTSMPYHESNSGAVRTPNRQSINLLNTTDQIDNWMFSLNSSAAGQVQDVFAGTVGHHMGSMVPVGVRDGKKRRPEVGY</sequence>
<feature type="compositionally biased region" description="Low complexity" evidence="1">
    <location>
        <begin position="1002"/>
        <end position="1022"/>
    </location>
</feature>
<feature type="compositionally biased region" description="Polar residues" evidence="1">
    <location>
        <begin position="589"/>
        <end position="603"/>
    </location>
</feature>
<feature type="compositionally biased region" description="Basic residues" evidence="1">
    <location>
        <begin position="43"/>
        <end position="52"/>
    </location>
</feature>
<feature type="compositionally biased region" description="Basic and acidic residues" evidence="1">
    <location>
        <begin position="575"/>
        <end position="588"/>
    </location>
</feature>
<dbReference type="HOGENOM" id="CLU_263682_0_0_1"/>
<gene>
    <name evidence="2" type="ORF">PV09_02688</name>
</gene>
<feature type="region of interest" description="Disordered" evidence="1">
    <location>
        <begin position="697"/>
        <end position="759"/>
    </location>
</feature>
<proteinExistence type="predicted"/>
<dbReference type="OrthoDB" id="4738706at2759"/>
<feature type="compositionally biased region" description="Polar residues" evidence="1">
    <location>
        <begin position="1033"/>
        <end position="1050"/>
    </location>
</feature>
<feature type="region of interest" description="Disordered" evidence="1">
    <location>
        <begin position="394"/>
        <end position="463"/>
    </location>
</feature>
<dbReference type="GeneID" id="27310661"/>
<feature type="region of interest" description="Disordered" evidence="1">
    <location>
        <begin position="1066"/>
        <end position="1093"/>
    </location>
</feature>
<dbReference type="RefSeq" id="XP_016216080.1">
    <property type="nucleotide sequence ID" value="XM_016355774.1"/>
</dbReference>
<feature type="compositionally biased region" description="Low complexity" evidence="1">
    <location>
        <begin position="621"/>
        <end position="634"/>
    </location>
</feature>
<feature type="compositionally biased region" description="Basic and acidic residues" evidence="1">
    <location>
        <begin position="604"/>
        <end position="618"/>
    </location>
</feature>
<feature type="region of interest" description="Disordered" evidence="1">
    <location>
        <begin position="152"/>
        <end position="270"/>
    </location>
</feature>
<feature type="compositionally biased region" description="Polar residues" evidence="1">
    <location>
        <begin position="156"/>
        <end position="173"/>
    </location>
</feature>
<evidence type="ECO:0000313" key="3">
    <source>
        <dbReference type="Proteomes" id="UP000053259"/>
    </source>
</evidence>
<protein>
    <recommendedName>
        <fullName evidence="4">C2H2-type domain-containing protein</fullName>
    </recommendedName>
</protein>
<feature type="region of interest" description="Disordered" evidence="1">
    <location>
        <begin position="294"/>
        <end position="329"/>
    </location>
</feature>
<feature type="region of interest" description="Disordered" evidence="1">
    <location>
        <begin position="1"/>
        <end position="107"/>
    </location>
</feature>
<feature type="compositionally biased region" description="Basic and acidic residues" evidence="1">
    <location>
        <begin position="418"/>
        <end position="433"/>
    </location>
</feature>
<dbReference type="AlphaFoldDB" id="A0A0D1XTV9"/>
<keyword evidence="3" id="KW-1185">Reference proteome</keyword>
<reference evidence="2 3" key="1">
    <citation type="submission" date="2015-01" db="EMBL/GenBank/DDBJ databases">
        <title>The Genome Sequence of Ochroconis gallopava CBS43764.</title>
        <authorList>
            <consortium name="The Broad Institute Genomics Platform"/>
            <person name="Cuomo C."/>
            <person name="de Hoog S."/>
            <person name="Gorbushina A."/>
            <person name="Stielow B."/>
            <person name="Teixiera M."/>
            <person name="Abouelleil A."/>
            <person name="Chapman S.B."/>
            <person name="Priest M."/>
            <person name="Young S.K."/>
            <person name="Wortman J."/>
            <person name="Nusbaum C."/>
            <person name="Birren B."/>
        </authorList>
    </citation>
    <scope>NUCLEOTIDE SEQUENCE [LARGE SCALE GENOMIC DNA]</scope>
    <source>
        <strain evidence="2 3">CBS 43764</strain>
    </source>
</reference>
<dbReference type="EMBL" id="KN847535">
    <property type="protein sequence ID" value="KIW06211.1"/>
    <property type="molecule type" value="Genomic_DNA"/>
</dbReference>
<feature type="compositionally biased region" description="Basic and acidic residues" evidence="1">
    <location>
        <begin position="203"/>
        <end position="227"/>
    </location>
</feature>
<dbReference type="PANTHER" id="PTHR38166">
    <property type="entry name" value="C2H2-TYPE DOMAIN-CONTAINING PROTEIN-RELATED"/>
    <property type="match status" value="1"/>
</dbReference>
<dbReference type="Proteomes" id="UP000053259">
    <property type="component" value="Unassembled WGS sequence"/>
</dbReference>
<evidence type="ECO:0000256" key="1">
    <source>
        <dbReference type="SAM" id="MobiDB-lite"/>
    </source>
</evidence>
<evidence type="ECO:0008006" key="4">
    <source>
        <dbReference type="Google" id="ProtNLM"/>
    </source>
</evidence>
<name>A0A0D1XTV9_9PEZI</name>
<feature type="compositionally biased region" description="Low complexity" evidence="1">
    <location>
        <begin position="434"/>
        <end position="451"/>
    </location>
</feature>
<dbReference type="STRING" id="253628.A0A0D1XTV9"/>
<dbReference type="VEuPathDB" id="FungiDB:PV09_02688"/>
<feature type="compositionally biased region" description="Polar residues" evidence="1">
    <location>
        <begin position="706"/>
        <end position="716"/>
    </location>
</feature>
<organism evidence="2 3">
    <name type="scientific">Verruconis gallopava</name>
    <dbReference type="NCBI Taxonomy" id="253628"/>
    <lineage>
        <taxon>Eukaryota</taxon>
        <taxon>Fungi</taxon>
        <taxon>Dikarya</taxon>
        <taxon>Ascomycota</taxon>
        <taxon>Pezizomycotina</taxon>
        <taxon>Dothideomycetes</taxon>
        <taxon>Pleosporomycetidae</taxon>
        <taxon>Venturiales</taxon>
        <taxon>Sympoventuriaceae</taxon>
        <taxon>Verruconis</taxon>
    </lineage>
</organism>
<evidence type="ECO:0000313" key="2">
    <source>
        <dbReference type="EMBL" id="KIW06211.1"/>
    </source>
</evidence>
<accession>A0A0D1XTV9</accession>
<dbReference type="PANTHER" id="PTHR38166:SF1">
    <property type="entry name" value="C2H2-TYPE DOMAIN-CONTAINING PROTEIN"/>
    <property type="match status" value="1"/>
</dbReference>
<feature type="region of interest" description="Disordered" evidence="1">
    <location>
        <begin position="555"/>
        <end position="646"/>
    </location>
</feature>
<feature type="compositionally biased region" description="Gly residues" evidence="1">
    <location>
        <begin position="717"/>
        <end position="727"/>
    </location>
</feature>